<name>A0A7Z2VRW3_9BACL</name>
<dbReference type="PANTHER" id="PTHR22990">
    <property type="entry name" value="F-BOX ONLY PROTEIN"/>
    <property type="match status" value="1"/>
</dbReference>
<keyword evidence="4" id="KW-0472">Membrane</keyword>
<keyword evidence="7" id="KW-1185">Reference proteome</keyword>
<evidence type="ECO:0000313" key="7">
    <source>
        <dbReference type="Proteomes" id="UP000502248"/>
    </source>
</evidence>
<dbReference type="KEGG" id="cheb:HH215_06280"/>
<dbReference type="NCBIfam" id="TIGR03804">
    <property type="entry name" value="para_beta_helix"/>
    <property type="match status" value="3"/>
</dbReference>
<reference evidence="6 7" key="1">
    <citation type="submission" date="2020-04" db="EMBL/GenBank/DDBJ databases">
        <title>Genome sequencing of novel species.</title>
        <authorList>
            <person name="Heo J."/>
            <person name="Kim S.-J."/>
            <person name="Kim J.-S."/>
            <person name="Hong S.-B."/>
            <person name="Kwon S.-W."/>
        </authorList>
    </citation>
    <scope>NUCLEOTIDE SEQUENCE [LARGE SCALE GENOMIC DNA]</scope>
    <source>
        <strain evidence="6 7">MFER-1</strain>
    </source>
</reference>
<dbReference type="InterPro" id="IPR051550">
    <property type="entry name" value="SCF-Subunits/Alg-Epimerases"/>
</dbReference>
<dbReference type="Proteomes" id="UP000502248">
    <property type="component" value="Chromosome"/>
</dbReference>
<keyword evidence="3" id="KW-0833">Ubl conjugation pathway</keyword>
<dbReference type="InterPro" id="IPR006633">
    <property type="entry name" value="Carb-bd_sugar_hydrolysis-dom"/>
</dbReference>
<gene>
    <name evidence="6" type="ORF">HH215_06280</name>
</gene>
<evidence type="ECO:0000313" key="6">
    <source>
        <dbReference type="EMBL" id="QJD88014.1"/>
    </source>
</evidence>
<feature type="domain" description="Carbohydrate-binding/sugar hydrolysis" evidence="5">
    <location>
        <begin position="195"/>
        <end position="337"/>
    </location>
</feature>
<dbReference type="SMART" id="SM00710">
    <property type="entry name" value="PbH1"/>
    <property type="match status" value="9"/>
</dbReference>
<evidence type="ECO:0000256" key="3">
    <source>
        <dbReference type="ARBA" id="ARBA00022786"/>
    </source>
</evidence>
<dbReference type="AlphaFoldDB" id="A0A7Z2VRW3"/>
<dbReference type="PANTHER" id="PTHR22990:SF15">
    <property type="entry name" value="F-BOX ONLY PROTEIN 10"/>
    <property type="match status" value="1"/>
</dbReference>
<feature type="domain" description="Carbohydrate-binding/sugar hydrolysis" evidence="5">
    <location>
        <begin position="24"/>
        <end position="194"/>
    </location>
</feature>
<keyword evidence="4" id="KW-1133">Transmembrane helix</keyword>
<proteinExistence type="predicted"/>
<dbReference type="EMBL" id="CP051680">
    <property type="protein sequence ID" value="QJD88014.1"/>
    <property type="molecule type" value="Genomic_DNA"/>
</dbReference>
<dbReference type="InterPro" id="IPR007742">
    <property type="entry name" value="NosD_dom"/>
</dbReference>
<comment type="pathway">
    <text evidence="1">Protein modification; protein ubiquitination.</text>
</comment>
<evidence type="ECO:0000256" key="1">
    <source>
        <dbReference type="ARBA" id="ARBA00004906"/>
    </source>
</evidence>
<feature type="transmembrane region" description="Helical" evidence="4">
    <location>
        <begin position="404"/>
        <end position="422"/>
    </location>
</feature>
<dbReference type="InterPro" id="IPR022441">
    <property type="entry name" value="Para_beta_helix_rpt-2"/>
</dbReference>
<dbReference type="SUPFAM" id="SSF51126">
    <property type="entry name" value="Pectin lyase-like"/>
    <property type="match status" value="1"/>
</dbReference>
<dbReference type="Pfam" id="PF05048">
    <property type="entry name" value="NosD"/>
    <property type="match status" value="1"/>
</dbReference>
<organism evidence="6 7">
    <name type="scientific">Cohnella herbarum</name>
    <dbReference type="NCBI Taxonomy" id="2728023"/>
    <lineage>
        <taxon>Bacteria</taxon>
        <taxon>Bacillati</taxon>
        <taxon>Bacillota</taxon>
        <taxon>Bacilli</taxon>
        <taxon>Bacillales</taxon>
        <taxon>Paenibacillaceae</taxon>
        <taxon>Cohnella</taxon>
    </lineage>
</organism>
<dbReference type="InterPro" id="IPR012334">
    <property type="entry name" value="Pectin_lyas_fold"/>
</dbReference>
<accession>A0A7Z2VRW3</accession>
<protein>
    <recommendedName>
        <fullName evidence="5">Carbohydrate-binding/sugar hydrolysis domain-containing protein</fullName>
    </recommendedName>
</protein>
<dbReference type="InterPro" id="IPR011050">
    <property type="entry name" value="Pectin_lyase_fold/virulence"/>
</dbReference>
<dbReference type="SMART" id="SM00722">
    <property type="entry name" value="CASH"/>
    <property type="match status" value="2"/>
</dbReference>
<keyword evidence="2" id="KW-0677">Repeat</keyword>
<dbReference type="Gene3D" id="2.160.20.10">
    <property type="entry name" value="Single-stranded right-handed beta-helix, Pectin lyase-like"/>
    <property type="match status" value="1"/>
</dbReference>
<evidence type="ECO:0000256" key="2">
    <source>
        <dbReference type="ARBA" id="ARBA00022737"/>
    </source>
</evidence>
<keyword evidence="4" id="KW-0812">Transmembrane</keyword>
<dbReference type="InterPro" id="IPR006626">
    <property type="entry name" value="PbH1"/>
</dbReference>
<sequence>MLGAAHSNSAEAPSRALQNLIDDAKPGDTIVLEDGKYLGPAIIDKKLTIKGSRKAVVTADGKQTVIEIRSNDAVIQGISIVQQVAGESSAIVVKSDYVSLENLSIETRGFGIMLRNADRGMIKNNRISWSGANNNEQARLSKKNNGIDLYDSHDNLIESNEISDLRDGIYLENSHRSIVVDNRIYRSRYGIHCMYTNGTLVTGNQGEYNVTGAMIMGVRDAIVSDNSFRKQSENVNSQGLLLFDVQTSLIDSNIVEGNRVGIYMEQSSDNRLINNSVWRNFMGIQFLESGNNEFHNNQFISNVIEAEALESSGNRMENNYWDAVQGLDLNHDGLSDIPYAINPFYQQLIQKTPAYQLFFQSPSTMFLSNLFMNDRDSWATDAFPLMSLPSASADRTHPSQESRAYMRIVSLILLIASLTIIYKGVIRK</sequence>
<evidence type="ECO:0000256" key="4">
    <source>
        <dbReference type="SAM" id="Phobius"/>
    </source>
</evidence>
<evidence type="ECO:0000259" key="5">
    <source>
        <dbReference type="SMART" id="SM00722"/>
    </source>
</evidence>